<dbReference type="RefSeq" id="WP_152752339.1">
    <property type="nucleotide sequence ID" value="NZ_SPSE01000032.1"/>
</dbReference>
<evidence type="ECO:0000313" key="1">
    <source>
        <dbReference type="EMBL" id="MPQ62612.1"/>
    </source>
</evidence>
<protein>
    <recommendedName>
        <fullName evidence="3">YncE family protein</fullName>
    </recommendedName>
</protein>
<accession>A0A5N7J1P9</accession>
<sequence length="496" mass="56094">MDTITRKNFYFVSNIKTGTLTIIDGLCNTILKEITVGKRPNKLVIKDNNTIGIACDVSNTISFVNCKSCEIKEHFISNNGNLLIDKTNQKIYVSDTSEVTIYDMNLDKIINRIRGFSAIIDIKLNSDGTKLYVLDTLLKELRIYSTDTYTLINSIENVGVNPICLLISKDDKTAYVSTKIDILKIDIDSNIITKLILPKGSLINGMILKGNILFASNTGLNRIELINIHTNKSYKYILTSRAEPTGLFITDDNTKLLITNRSCDDYGGIDIIDLKSNCLISSILMNTINSQPYDIISVNLPFTYDQPVAITNLNPDSKQITILAKRIFASYNENIRFPIISYNLPKEINSAYIYKCTKFEQGVIVPSSECRRYIPSASEFSSIKFIARVNYIIYYLKNNINKCINGFFEKPIDVLLDIPKDLNLNEFELNIKTTTKFINNPEFSNNVLSFGVSSLMELKVIGEAEIYLNNLKETDNFEEFTIFDGSIFPDDTIIPF</sequence>
<dbReference type="InterPro" id="IPR011048">
    <property type="entry name" value="Haem_d1_sf"/>
</dbReference>
<evidence type="ECO:0008006" key="3">
    <source>
        <dbReference type="Google" id="ProtNLM"/>
    </source>
</evidence>
<dbReference type="InterPro" id="IPR051200">
    <property type="entry name" value="Host-pathogen_enzymatic-act"/>
</dbReference>
<name>A0A5N7J1P9_9CLOT</name>
<dbReference type="InterPro" id="IPR015943">
    <property type="entry name" value="WD40/YVTN_repeat-like_dom_sf"/>
</dbReference>
<comment type="caution">
    <text evidence="1">The sequence shown here is derived from an EMBL/GenBank/DDBJ whole genome shotgun (WGS) entry which is preliminary data.</text>
</comment>
<dbReference type="Proteomes" id="UP000342249">
    <property type="component" value="Unassembled WGS sequence"/>
</dbReference>
<reference evidence="1 2" key="1">
    <citation type="journal article" date="2019" name="Lett. Appl. Microbiol.">
        <title>A case of 'blown pack' spoilage of vacuum-packaged pork likely associated with Clostridium estertheticum in Canada.</title>
        <authorList>
            <person name="Zhang P."/>
            <person name="Ward P."/>
            <person name="McMullen L.M."/>
            <person name="Yang X."/>
        </authorList>
    </citation>
    <scope>NUCLEOTIDE SEQUENCE [LARGE SCALE GENOMIC DNA]</scope>
    <source>
        <strain evidence="1 2">MA19</strain>
    </source>
</reference>
<dbReference type="Gene3D" id="2.130.10.10">
    <property type="entry name" value="YVTN repeat-like/Quinoprotein amine dehydrogenase"/>
    <property type="match status" value="2"/>
</dbReference>
<dbReference type="SUPFAM" id="SSF51004">
    <property type="entry name" value="C-terminal (heme d1) domain of cytochrome cd1-nitrite reductase"/>
    <property type="match status" value="1"/>
</dbReference>
<dbReference type="EMBL" id="SPSF01000031">
    <property type="protein sequence ID" value="MPQ62612.1"/>
    <property type="molecule type" value="Genomic_DNA"/>
</dbReference>
<gene>
    <name evidence="1" type="ORF">E4V82_10895</name>
</gene>
<dbReference type="AlphaFoldDB" id="A0A5N7J1P9"/>
<proteinExistence type="predicted"/>
<dbReference type="PANTHER" id="PTHR47197">
    <property type="entry name" value="PROTEIN NIRF"/>
    <property type="match status" value="1"/>
</dbReference>
<organism evidence="1 2">
    <name type="scientific">Clostridium estertheticum</name>
    <dbReference type="NCBI Taxonomy" id="238834"/>
    <lineage>
        <taxon>Bacteria</taxon>
        <taxon>Bacillati</taxon>
        <taxon>Bacillota</taxon>
        <taxon>Clostridia</taxon>
        <taxon>Eubacteriales</taxon>
        <taxon>Clostridiaceae</taxon>
        <taxon>Clostridium</taxon>
    </lineage>
</organism>
<evidence type="ECO:0000313" key="2">
    <source>
        <dbReference type="Proteomes" id="UP000342249"/>
    </source>
</evidence>
<dbReference type="PANTHER" id="PTHR47197:SF3">
    <property type="entry name" value="DIHYDRO-HEME D1 DEHYDROGENASE"/>
    <property type="match status" value="1"/>
</dbReference>